<dbReference type="GO" id="GO:0008999">
    <property type="term" value="F:protein-N-terminal-alanine acetyltransferase activity"/>
    <property type="evidence" value="ECO:0007669"/>
    <property type="project" value="TreeGrafter"/>
</dbReference>
<keyword evidence="3" id="KW-1185">Reference proteome</keyword>
<evidence type="ECO:0000259" key="1">
    <source>
        <dbReference type="PROSITE" id="PS51186"/>
    </source>
</evidence>
<dbReference type="PANTHER" id="PTHR43792:SF9">
    <property type="entry name" value="RIBOSOMAL-PROTEIN-ALANINE ACETYLTRANSFERASE"/>
    <property type="match status" value="1"/>
</dbReference>
<dbReference type="Pfam" id="PF13302">
    <property type="entry name" value="Acetyltransf_3"/>
    <property type="match status" value="1"/>
</dbReference>
<dbReference type="STRING" id="1503925.TH53_25290"/>
<gene>
    <name evidence="2" type="ORF">TH53_25290</name>
</gene>
<dbReference type="PANTHER" id="PTHR43792">
    <property type="entry name" value="GNAT FAMILY, PUTATIVE (AFU_ORTHOLOGUE AFUA_3G00765)-RELATED-RELATED"/>
    <property type="match status" value="1"/>
</dbReference>
<dbReference type="EMBL" id="JXRA01000152">
    <property type="protein sequence ID" value="KIO74641.1"/>
    <property type="molecule type" value="Genomic_DNA"/>
</dbReference>
<name>A0A0D0GJP0_9SPHI</name>
<protein>
    <recommendedName>
        <fullName evidence="1">N-acetyltransferase domain-containing protein</fullName>
    </recommendedName>
</protein>
<feature type="domain" description="N-acetyltransferase" evidence="1">
    <location>
        <begin position="16"/>
        <end position="179"/>
    </location>
</feature>
<dbReference type="Gene3D" id="3.40.630.30">
    <property type="match status" value="1"/>
</dbReference>
<sequence>MNDIIREFPLLETQRTSLTEITPIHQTDLFNLFTDSRVTEFFPVIKFKEIKDILPVIRLFAENFEKNTAIRWGIRLKEADELIGTIGYSGYKAGHRSSLVYALKPAYWGKGIMSEVISAVVKFGFQHLQVNRIEAETLPGNIGSEKILLKSGFRFEGLLREWMHWNGADYDVNMYSILKKEFPDQII</sequence>
<comment type="caution">
    <text evidence="2">The sequence shown here is derived from an EMBL/GenBank/DDBJ whole genome shotgun (WGS) entry which is preliminary data.</text>
</comment>
<proteinExistence type="predicted"/>
<dbReference type="PROSITE" id="PS51186">
    <property type="entry name" value="GNAT"/>
    <property type="match status" value="1"/>
</dbReference>
<dbReference type="RefSeq" id="WP_041887070.1">
    <property type="nucleotide sequence ID" value="NZ_CP157278.1"/>
</dbReference>
<dbReference type="InterPro" id="IPR016181">
    <property type="entry name" value="Acyl_CoA_acyltransferase"/>
</dbReference>
<dbReference type="Proteomes" id="UP000032049">
    <property type="component" value="Unassembled WGS sequence"/>
</dbReference>
<evidence type="ECO:0000313" key="2">
    <source>
        <dbReference type="EMBL" id="KIO74641.1"/>
    </source>
</evidence>
<organism evidence="2 3">
    <name type="scientific">Pedobacter lusitanus</name>
    <dbReference type="NCBI Taxonomy" id="1503925"/>
    <lineage>
        <taxon>Bacteria</taxon>
        <taxon>Pseudomonadati</taxon>
        <taxon>Bacteroidota</taxon>
        <taxon>Sphingobacteriia</taxon>
        <taxon>Sphingobacteriales</taxon>
        <taxon>Sphingobacteriaceae</taxon>
        <taxon>Pedobacter</taxon>
    </lineage>
</organism>
<dbReference type="SUPFAM" id="SSF55729">
    <property type="entry name" value="Acyl-CoA N-acyltransferases (Nat)"/>
    <property type="match status" value="1"/>
</dbReference>
<dbReference type="AlphaFoldDB" id="A0A0D0GJP0"/>
<reference evidence="2 3" key="1">
    <citation type="submission" date="2015-01" db="EMBL/GenBank/DDBJ databases">
        <title>Draft genome sequence of Pedobacter sp. NL19 isolated from sludge of an effluent treatment pond in an abandoned uranium mine.</title>
        <authorList>
            <person name="Santos T."/>
            <person name="Caetano T."/>
            <person name="Covas C."/>
            <person name="Cruz A."/>
            <person name="Mendo S."/>
        </authorList>
    </citation>
    <scope>NUCLEOTIDE SEQUENCE [LARGE SCALE GENOMIC DNA]</scope>
    <source>
        <strain evidence="2 3">NL19</strain>
    </source>
</reference>
<evidence type="ECO:0000313" key="3">
    <source>
        <dbReference type="Proteomes" id="UP000032049"/>
    </source>
</evidence>
<dbReference type="InterPro" id="IPR000182">
    <property type="entry name" value="GNAT_dom"/>
</dbReference>
<dbReference type="InterPro" id="IPR051531">
    <property type="entry name" value="N-acetyltransferase"/>
</dbReference>
<dbReference type="GO" id="GO:0005737">
    <property type="term" value="C:cytoplasm"/>
    <property type="evidence" value="ECO:0007669"/>
    <property type="project" value="TreeGrafter"/>
</dbReference>
<dbReference type="OrthoDB" id="9811523at2"/>
<accession>A0A0D0GJP0</accession>